<sequence>MRKDVGLDHQCCIPDVWVDAVHRLREAIA</sequence>
<reference evidence="1 2" key="1">
    <citation type="submission" date="2016-04" db="EMBL/GenBank/DDBJ databases">
        <authorList>
            <person name="Bruce A."/>
            <person name="Drouin J."/>
            <person name="Katon D."/>
            <person name="Mills M."/>
            <person name="Zegers G."/>
            <person name="Page S.T."/>
            <person name="Bradley K.W."/>
            <person name="Asai D.J."/>
            <person name="Bowman C.A."/>
            <person name="Russell D.A."/>
            <person name="Pope W.H."/>
            <person name="Jacobs-Sera D."/>
            <person name="Hendrix R.W."/>
            <person name="Hatfull G.F."/>
        </authorList>
    </citation>
    <scope>NUCLEOTIDE SEQUENCE [LARGE SCALE GENOMIC DNA]</scope>
</reference>
<evidence type="ECO:0000313" key="1">
    <source>
        <dbReference type="EMBL" id="ANM46338.1"/>
    </source>
</evidence>
<name>A0A192Y9X4_9CAUD</name>
<gene>
    <name evidence="1" type="ORF">SEA_GATTACA_10</name>
</gene>
<protein>
    <submittedName>
        <fullName evidence="1">Uncharacterized protein</fullName>
    </submittedName>
</protein>
<evidence type="ECO:0000313" key="2">
    <source>
        <dbReference type="Proteomes" id="UP000222198"/>
    </source>
</evidence>
<accession>A0A192Y9X4</accession>
<proteinExistence type="predicted"/>
<dbReference type="EMBL" id="KX159477">
    <property type="protein sequence ID" value="ANM46338.1"/>
    <property type="molecule type" value="Genomic_DNA"/>
</dbReference>
<organism evidence="1 2">
    <name type="scientific">Mycobacterium phage Gattaca</name>
    <dbReference type="NCBI Taxonomy" id="1852567"/>
    <lineage>
        <taxon>Viruses</taxon>
        <taxon>Duplodnaviria</taxon>
        <taxon>Heunggongvirae</taxon>
        <taxon>Uroviricota</taxon>
        <taxon>Caudoviricetes</taxon>
        <taxon>Marvinvirus</taxon>
        <taxon>Marvinvirus mosmoris</taxon>
    </lineage>
</organism>
<dbReference type="Proteomes" id="UP000222198">
    <property type="component" value="Segment"/>
</dbReference>